<dbReference type="InterPro" id="IPR050109">
    <property type="entry name" value="HTH-type_TetR-like_transc_reg"/>
</dbReference>
<sequence>MQTNSTTAGLFELLGLGDELDPAANELLDAAVEQFCITGVRRTTTDEIARAAGVNRATLYRHLGPRKKIISAAYRRESHRALGRLVAALNTPEPSTAREKIRAIIIAAMSELHGNALLHRLQRADADETRKALTTDAAEVVELGTLTLRLLIDDIRASHLAPDEEPDFDAATVAAMLTRMTQSIVVSPGGPLSLATEEEQIAFADEIATPLIMNATAPKRP</sequence>
<accession>A0ABV7ZMT2</accession>
<keyword evidence="2 4" id="KW-0238">DNA-binding</keyword>
<keyword evidence="3" id="KW-0804">Transcription</keyword>
<dbReference type="SUPFAM" id="SSF46689">
    <property type="entry name" value="Homeodomain-like"/>
    <property type="match status" value="1"/>
</dbReference>
<evidence type="ECO:0000313" key="6">
    <source>
        <dbReference type="EMBL" id="MFC3849854.1"/>
    </source>
</evidence>
<comment type="caution">
    <text evidence="6">The sequence shown here is derived from an EMBL/GenBank/DDBJ whole genome shotgun (WGS) entry which is preliminary data.</text>
</comment>
<keyword evidence="1" id="KW-0805">Transcription regulation</keyword>
<feature type="DNA-binding region" description="H-T-H motif" evidence="4">
    <location>
        <begin position="44"/>
        <end position="63"/>
    </location>
</feature>
<reference evidence="7" key="1">
    <citation type="journal article" date="2019" name="Int. J. Syst. Evol. Microbiol.">
        <title>The Global Catalogue of Microorganisms (GCM) 10K type strain sequencing project: providing services to taxonomists for standard genome sequencing and annotation.</title>
        <authorList>
            <consortium name="The Broad Institute Genomics Platform"/>
            <consortium name="The Broad Institute Genome Sequencing Center for Infectious Disease"/>
            <person name="Wu L."/>
            <person name="Ma J."/>
        </authorList>
    </citation>
    <scope>NUCLEOTIDE SEQUENCE [LARGE SCALE GENOMIC DNA]</scope>
    <source>
        <strain evidence="7">CCUG 53252</strain>
    </source>
</reference>
<evidence type="ECO:0000256" key="1">
    <source>
        <dbReference type="ARBA" id="ARBA00023015"/>
    </source>
</evidence>
<dbReference type="Gene3D" id="1.10.357.10">
    <property type="entry name" value="Tetracycline Repressor, domain 2"/>
    <property type="match status" value="1"/>
</dbReference>
<keyword evidence="7" id="KW-1185">Reference proteome</keyword>
<dbReference type="PROSITE" id="PS50977">
    <property type="entry name" value="HTH_TETR_2"/>
    <property type="match status" value="1"/>
</dbReference>
<protein>
    <submittedName>
        <fullName evidence="6">TetR/AcrR family transcriptional regulator</fullName>
    </submittedName>
</protein>
<dbReference type="PANTHER" id="PTHR30055:SF234">
    <property type="entry name" value="HTH-TYPE TRANSCRIPTIONAL REGULATOR BETI"/>
    <property type="match status" value="1"/>
</dbReference>
<evidence type="ECO:0000256" key="3">
    <source>
        <dbReference type="ARBA" id="ARBA00023163"/>
    </source>
</evidence>
<evidence type="ECO:0000313" key="7">
    <source>
        <dbReference type="Proteomes" id="UP001595751"/>
    </source>
</evidence>
<dbReference type="Proteomes" id="UP001595751">
    <property type="component" value="Unassembled WGS sequence"/>
</dbReference>
<dbReference type="PRINTS" id="PR00455">
    <property type="entry name" value="HTHTETR"/>
</dbReference>
<organism evidence="6 7">
    <name type="scientific">Corynebacterium hansenii</name>
    <dbReference type="NCBI Taxonomy" id="394964"/>
    <lineage>
        <taxon>Bacteria</taxon>
        <taxon>Bacillati</taxon>
        <taxon>Actinomycetota</taxon>
        <taxon>Actinomycetes</taxon>
        <taxon>Mycobacteriales</taxon>
        <taxon>Corynebacteriaceae</taxon>
        <taxon>Corynebacterium</taxon>
    </lineage>
</organism>
<dbReference type="InterPro" id="IPR009057">
    <property type="entry name" value="Homeodomain-like_sf"/>
</dbReference>
<name>A0ABV7ZMT2_9CORY</name>
<dbReference type="PANTHER" id="PTHR30055">
    <property type="entry name" value="HTH-TYPE TRANSCRIPTIONAL REGULATOR RUTR"/>
    <property type="match status" value="1"/>
</dbReference>
<evidence type="ECO:0000259" key="5">
    <source>
        <dbReference type="PROSITE" id="PS50977"/>
    </source>
</evidence>
<evidence type="ECO:0000256" key="2">
    <source>
        <dbReference type="ARBA" id="ARBA00023125"/>
    </source>
</evidence>
<dbReference type="InterPro" id="IPR001647">
    <property type="entry name" value="HTH_TetR"/>
</dbReference>
<gene>
    <name evidence="6" type="ORF">ACFORJ_06700</name>
</gene>
<evidence type="ECO:0000256" key="4">
    <source>
        <dbReference type="PROSITE-ProRule" id="PRU00335"/>
    </source>
</evidence>
<dbReference type="EMBL" id="JBHRZN010000002">
    <property type="protein sequence ID" value="MFC3849854.1"/>
    <property type="molecule type" value="Genomic_DNA"/>
</dbReference>
<proteinExistence type="predicted"/>
<dbReference type="RefSeq" id="WP_048741779.1">
    <property type="nucleotide sequence ID" value="NZ_CP047211.1"/>
</dbReference>
<dbReference type="Pfam" id="PF00440">
    <property type="entry name" value="TetR_N"/>
    <property type="match status" value="1"/>
</dbReference>
<feature type="domain" description="HTH tetR-type" evidence="5">
    <location>
        <begin position="21"/>
        <end position="81"/>
    </location>
</feature>